<keyword evidence="2 10" id="KW-0813">Transport</keyword>
<dbReference type="Gene3D" id="2.40.170.20">
    <property type="entry name" value="TonB-dependent receptor, beta-barrel domain"/>
    <property type="match status" value="1"/>
</dbReference>
<dbReference type="GO" id="GO:0015344">
    <property type="term" value="F:siderophore uptake transmembrane transporter activity"/>
    <property type="evidence" value="ECO:0007669"/>
    <property type="project" value="TreeGrafter"/>
</dbReference>
<keyword evidence="8" id="KW-0675">Receptor</keyword>
<evidence type="ECO:0000313" key="15">
    <source>
        <dbReference type="Proteomes" id="UP000319040"/>
    </source>
</evidence>
<dbReference type="Pfam" id="PF07715">
    <property type="entry name" value="Plug"/>
    <property type="match status" value="1"/>
</dbReference>
<evidence type="ECO:0000256" key="1">
    <source>
        <dbReference type="ARBA" id="ARBA00004571"/>
    </source>
</evidence>
<evidence type="ECO:0000256" key="10">
    <source>
        <dbReference type="PROSITE-ProRule" id="PRU01360"/>
    </source>
</evidence>
<dbReference type="AlphaFoldDB" id="A0A521BAL0"/>
<evidence type="ECO:0000259" key="13">
    <source>
        <dbReference type="Pfam" id="PF07715"/>
    </source>
</evidence>
<comment type="similarity">
    <text evidence="10 11">Belongs to the TonB-dependent receptor family.</text>
</comment>
<comment type="subcellular location">
    <subcellularLocation>
        <location evidence="1 10">Cell outer membrane</location>
        <topology evidence="1 10">Multi-pass membrane protein</topology>
    </subcellularLocation>
</comment>
<dbReference type="InterPro" id="IPR039426">
    <property type="entry name" value="TonB-dep_rcpt-like"/>
</dbReference>
<evidence type="ECO:0000256" key="4">
    <source>
        <dbReference type="ARBA" id="ARBA00022692"/>
    </source>
</evidence>
<dbReference type="EMBL" id="FXTB01000001">
    <property type="protein sequence ID" value="SMO44127.1"/>
    <property type="molecule type" value="Genomic_DNA"/>
</dbReference>
<name>A0A521BAL0_SACCC</name>
<dbReference type="PROSITE" id="PS52016">
    <property type="entry name" value="TONB_DEPENDENT_REC_3"/>
    <property type="match status" value="1"/>
</dbReference>
<dbReference type="InterPro" id="IPR037066">
    <property type="entry name" value="Plug_dom_sf"/>
</dbReference>
<dbReference type="InterPro" id="IPR012910">
    <property type="entry name" value="Plug_dom"/>
</dbReference>
<dbReference type="GO" id="GO:0044718">
    <property type="term" value="P:siderophore transmembrane transport"/>
    <property type="evidence" value="ECO:0007669"/>
    <property type="project" value="TreeGrafter"/>
</dbReference>
<keyword evidence="9 10" id="KW-0998">Cell outer membrane</keyword>
<evidence type="ECO:0000256" key="2">
    <source>
        <dbReference type="ARBA" id="ARBA00022448"/>
    </source>
</evidence>
<evidence type="ECO:0000256" key="6">
    <source>
        <dbReference type="ARBA" id="ARBA00023077"/>
    </source>
</evidence>
<dbReference type="Gene3D" id="2.170.130.10">
    <property type="entry name" value="TonB-dependent receptor, plug domain"/>
    <property type="match status" value="1"/>
</dbReference>
<reference evidence="14 15" key="1">
    <citation type="submission" date="2017-05" db="EMBL/GenBank/DDBJ databases">
        <authorList>
            <person name="Varghese N."/>
            <person name="Submissions S."/>
        </authorList>
    </citation>
    <scope>NUCLEOTIDE SEQUENCE [LARGE SCALE GENOMIC DNA]</scope>
    <source>
        <strain evidence="14 15">DSM 27040</strain>
    </source>
</reference>
<proteinExistence type="inferred from homology"/>
<dbReference type="PANTHER" id="PTHR30069">
    <property type="entry name" value="TONB-DEPENDENT OUTER MEMBRANE RECEPTOR"/>
    <property type="match status" value="1"/>
</dbReference>
<dbReference type="PANTHER" id="PTHR30069:SF29">
    <property type="entry name" value="HEMOGLOBIN AND HEMOGLOBIN-HAPTOGLOBIN-BINDING PROTEIN 1-RELATED"/>
    <property type="match status" value="1"/>
</dbReference>
<dbReference type="InterPro" id="IPR036942">
    <property type="entry name" value="Beta-barrel_TonB_sf"/>
</dbReference>
<feature type="domain" description="TonB-dependent receptor plug" evidence="13">
    <location>
        <begin position="57"/>
        <end position="163"/>
    </location>
</feature>
<evidence type="ECO:0000256" key="7">
    <source>
        <dbReference type="ARBA" id="ARBA00023136"/>
    </source>
</evidence>
<sequence>MVKNWALIVFCCFVFISKGQTGQKDQMPKDTLDRKMVHRQIHEVSVQAPVKIIAKNKWPGAYAAIPGTALQSGSPYTLQLQLNRLPGVVMQQGTLSTNRITIRGIGSRTPYQTNRIKAYWGEMPLTDGDGATALENIGLNDMGRVEVLKGPASSLYGAGLGGVVLLHPFSKGLDKSTIRINSGVGSFGTHLHHANIKLKNTQKGNFQLVGGAINTDGYRQNSSYQRYNLTFKGQQTLGRNYFNFLYNFKYLKGGIPSSLDSLDFKDKPQKAASSWYNIRGYEEDRGHMLCLGFVSPIRNNWVNSFSFFAKSSSLNELRPFNQLNENRYSYGLRNKLSYSVAQLRAEVGIETMIDNNEVAMFGVKQDDLGKQLSDTEHRRRYYNIFGLLEYHPLSELVLQAAFNYNHTDYASVNRIKTNEETEYAYDPVFSPRVGFNYQLSAQIYVFGSLGHGFSTPSVEEAQMPNGSFNKNIKPEEGMSYEMGTRWAYPEANIYADLTLYWMRMKNLLVTERDAIDQFYGKNAGKTAHRGIEATLGLDLIKKVESKHLSLEFSFFVSKNTFIDFVDDGINYKNKHLPGIPGSSTSLQLQGYFNPFRFNINHAFTGSQYLNDANSKQLNSYHKTDARVSFDFSLNKIGGSVYLGVYNIFDKPYASMLVVNAKSFGNARPRYYYPGLPFNAIGGVELSF</sequence>
<dbReference type="InterPro" id="IPR000531">
    <property type="entry name" value="Beta-barrel_TonB"/>
</dbReference>
<dbReference type="Proteomes" id="UP000319040">
    <property type="component" value="Unassembled WGS sequence"/>
</dbReference>
<evidence type="ECO:0000256" key="8">
    <source>
        <dbReference type="ARBA" id="ARBA00023170"/>
    </source>
</evidence>
<keyword evidence="15" id="KW-1185">Reference proteome</keyword>
<keyword evidence="5" id="KW-0732">Signal</keyword>
<keyword evidence="4 10" id="KW-0812">Transmembrane</keyword>
<evidence type="ECO:0000256" key="9">
    <source>
        <dbReference type="ARBA" id="ARBA00023237"/>
    </source>
</evidence>
<evidence type="ECO:0000259" key="12">
    <source>
        <dbReference type="Pfam" id="PF00593"/>
    </source>
</evidence>
<dbReference type="OrthoDB" id="9775095at2"/>
<evidence type="ECO:0000256" key="11">
    <source>
        <dbReference type="RuleBase" id="RU003357"/>
    </source>
</evidence>
<dbReference type="SUPFAM" id="SSF56935">
    <property type="entry name" value="Porins"/>
    <property type="match status" value="1"/>
</dbReference>
<feature type="domain" description="TonB-dependent receptor-like beta-barrel" evidence="12">
    <location>
        <begin position="220"/>
        <end position="647"/>
    </location>
</feature>
<evidence type="ECO:0000256" key="5">
    <source>
        <dbReference type="ARBA" id="ARBA00022729"/>
    </source>
</evidence>
<gene>
    <name evidence="14" type="ORF">SAMN06265379_101830</name>
</gene>
<protein>
    <submittedName>
        <fullName evidence="14">Iron complex outermembrane recepter protein</fullName>
    </submittedName>
</protein>
<dbReference type="RefSeq" id="WP_142532159.1">
    <property type="nucleotide sequence ID" value="NZ_FXTB01000001.1"/>
</dbReference>
<evidence type="ECO:0000313" key="14">
    <source>
        <dbReference type="EMBL" id="SMO44127.1"/>
    </source>
</evidence>
<organism evidence="14 15">
    <name type="scientific">Saccharicrinis carchari</name>
    <dbReference type="NCBI Taxonomy" id="1168039"/>
    <lineage>
        <taxon>Bacteria</taxon>
        <taxon>Pseudomonadati</taxon>
        <taxon>Bacteroidota</taxon>
        <taxon>Bacteroidia</taxon>
        <taxon>Marinilabiliales</taxon>
        <taxon>Marinilabiliaceae</taxon>
        <taxon>Saccharicrinis</taxon>
    </lineage>
</organism>
<dbReference type="Pfam" id="PF00593">
    <property type="entry name" value="TonB_dep_Rec_b-barrel"/>
    <property type="match status" value="1"/>
</dbReference>
<accession>A0A521BAL0</accession>
<dbReference type="GO" id="GO:0009279">
    <property type="term" value="C:cell outer membrane"/>
    <property type="evidence" value="ECO:0007669"/>
    <property type="project" value="UniProtKB-SubCell"/>
</dbReference>
<evidence type="ECO:0000256" key="3">
    <source>
        <dbReference type="ARBA" id="ARBA00022452"/>
    </source>
</evidence>
<keyword evidence="7 10" id="KW-0472">Membrane</keyword>
<keyword evidence="3 10" id="KW-1134">Transmembrane beta strand</keyword>
<keyword evidence="6 11" id="KW-0798">TonB box</keyword>